<organism evidence="1 2">
    <name type="scientific">Chaenocephalus aceratus</name>
    <name type="common">Blackfin icefish</name>
    <name type="synonym">Chaenichthys aceratus</name>
    <dbReference type="NCBI Taxonomy" id="36190"/>
    <lineage>
        <taxon>Eukaryota</taxon>
        <taxon>Metazoa</taxon>
        <taxon>Chordata</taxon>
        <taxon>Craniata</taxon>
        <taxon>Vertebrata</taxon>
        <taxon>Euteleostomi</taxon>
        <taxon>Actinopterygii</taxon>
        <taxon>Neopterygii</taxon>
        <taxon>Teleostei</taxon>
        <taxon>Neoteleostei</taxon>
        <taxon>Acanthomorphata</taxon>
        <taxon>Eupercaria</taxon>
        <taxon>Perciformes</taxon>
        <taxon>Notothenioidei</taxon>
        <taxon>Channichthyidae</taxon>
        <taxon>Chaenocephalus</taxon>
    </lineage>
</organism>
<name>A0ACB9WZ26_CHAAC</name>
<proteinExistence type="predicted"/>
<keyword evidence="2" id="KW-1185">Reference proteome</keyword>
<evidence type="ECO:0000313" key="2">
    <source>
        <dbReference type="Proteomes" id="UP001057452"/>
    </source>
</evidence>
<sequence length="131" mass="14776">MRVLAVAGLMLCSIVYWKTSIKNAERCNRGATSGTTQWKNIAPGHNIHQWRKFLRVTPRTRRPVRDLCKTMACPLYQKCGTQNRTRYIDISKLASSWARKSDKVLLDYMLSLGCDPVSAFAGRGKLSALSI</sequence>
<comment type="caution">
    <text evidence="1">The sequence shown here is derived from an EMBL/GenBank/DDBJ whole genome shotgun (WGS) entry which is preliminary data.</text>
</comment>
<dbReference type="Proteomes" id="UP001057452">
    <property type="component" value="Chromosome 10"/>
</dbReference>
<dbReference type="EMBL" id="CM043794">
    <property type="protein sequence ID" value="KAI4818756.1"/>
    <property type="molecule type" value="Genomic_DNA"/>
</dbReference>
<gene>
    <name evidence="1" type="ORF">KUCAC02_004058</name>
</gene>
<accession>A0ACB9WZ26</accession>
<protein>
    <submittedName>
        <fullName evidence="1">Uncharacterized protein</fullName>
    </submittedName>
</protein>
<reference evidence="1" key="1">
    <citation type="submission" date="2022-05" db="EMBL/GenBank/DDBJ databases">
        <title>Chromosome-level genome of Chaenocephalus aceratus.</title>
        <authorList>
            <person name="Park H."/>
        </authorList>
    </citation>
    <scope>NUCLEOTIDE SEQUENCE</scope>
    <source>
        <strain evidence="1">KU_202001</strain>
    </source>
</reference>
<evidence type="ECO:0000313" key="1">
    <source>
        <dbReference type="EMBL" id="KAI4818756.1"/>
    </source>
</evidence>